<reference evidence="1" key="2">
    <citation type="submission" date="2015-02" db="UniProtKB">
        <authorList>
            <consortium name="EnsemblMetazoa"/>
        </authorList>
    </citation>
    <scope>IDENTIFICATION</scope>
</reference>
<sequence length="80" mass="9104">MSHLIKFGSCSLHDRLYPPLMCISDFTSLEGDECTTPLKCCFCSIFSPSLMQNKKYTDFPIQFLLFIYGGTSLNKAKYCI</sequence>
<name>T1JMJ5_STRMM</name>
<dbReference type="Proteomes" id="UP000014500">
    <property type="component" value="Unassembled WGS sequence"/>
</dbReference>
<keyword evidence="2" id="KW-1185">Reference proteome</keyword>
<dbReference type="EnsemblMetazoa" id="SMAR015075-RA">
    <property type="protein sequence ID" value="SMAR015075-PA"/>
    <property type="gene ID" value="SMAR015075"/>
</dbReference>
<evidence type="ECO:0000313" key="2">
    <source>
        <dbReference type="Proteomes" id="UP000014500"/>
    </source>
</evidence>
<protein>
    <submittedName>
        <fullName evidence="1">Uncharacterized protein</fullName>
    </submittedName>
</protein>
<accession>T1JMJ5</accession>
<dbReference type="AlphaFoldDB" id="T1JMJ5"/>
<reference evidence="2" key="1">
    <citation type="submission" date="2011-05" db="EMBL/GenBank/DDBJ databases">
        <authorList>
            <person name="Richards S.R."/>
            <person name="Qu J."/>
            <person name="Jiang H."/>
            <person name="Jhangiani S.N."/>
            <person name="Agravi P."/>
            <person name="Goodspeed R."/>
            <person name="Gross S."/>
            <person name="Mandapat C."/>
            <person name="Jackson L."/>
            <person name="Mathew T."/>
            <person name="Pu L."/>
            <person name="Thornton R."/>
            <person name="Saada N."/>
            <person name="Wilczek-Boney K.B."/>
            <person name="Lee S."/>
            <person name="Kovar C."/>
            <person name="Wu Y."/>
            <person name="Scherer S.E."/>
            <person name="Worley K.C."/>
            <person name="Muzny D.M."/>
            <person name="Gibbs R."/>
        </authorList>
    </citation>
    <scope>NUCLEOTIDE SEQUENCE</scope>
    <source>
        <strain evidence="2">Brora</strain>
    </source>
</reference>
<proteinExistence type="predicted"/>
<dbReference type="EMBL" id="JH431265">
    <property type="status" value="NOT_ANNOTATED_CDS"/>
    <property type="molecule type" value="Genomic_DNA"/>
</dbReference>
<organism evidence="1 2">
    <name type="scientific">Strigamia maritima</name>
    <name type="common">European centipede</name>
    <name type="synonym">Geophilus maritimus</name>
    <dbReference type="NCBI Taxonomy" id="126957"/>
    <lineage>
        <taxon>Eukaryota</taxon>
        <taxon>Metazoa</taxon>
        <taxon>Ecdysozoa</taxon>
        <taxon>Arthropoda</taxon>
        <taxon>Myriapoda</taxon>
        <taxon>Chilopoda</taxon>
        <taxon>Pleurostigmophora</taxon>
        <taxon>Geophilomorpha</taxon>
        <taxon>Linotaeniidae</taxon>
        <taxon>Strigamia</taxon>
    </lineage>
</organism>
<dbReference type="HOGENOM" id="CLU_2592800_0_0_1"/>
<evidence type="ECO:0000313" key="1">
    <source>
        <dbReference type="EnsemblMetazoa" id="SMAR015075-PA"/>
    </source>
</evidence>